<name>A0A369K2H6_HYPMA</name>
<reference evidence="1" key="1">
    <citation type="submission" date="2018-04" db="EMBL/GenBank/DDBJ databases">
        <title>Whole genome sequencing of Hypsizygus marmoreus.</title>
        <authorList>
            <person name="Choi I.-G."/>
            <person name="Min B."/>
            <person name="Kim J.-G."/>
            <person name="Kim S."/>
            <person name="Oh Y.-L."/>
            <person name="Kong W.-S."/>
            <person name="Park H."/>
            <person name="Jeong J."/>
            <person name="Song E.-S."/>
        </authorList>
    </citation>
    <scope>NUCLEOTIDE SEQUENCE [LARGE SCALE GENOMIC DNA]</scope>
    <source>
        <strain evidence="1">51987-8</strain>
    </source>
</reference>
<keyword evidence="2" id="KW-1185">Reference proteome</keyword>
<sequence length="79" mass="8884">MQYGSHPGTSRSCRIRSNCINVKRTPWSSLATQLTIPVFTTWVVEDSLAIRDATTLVSDTQKVRRDPPEYLVTLGFDQA</sequence>
<evidence type="ECO:0000313" key="2">
    <source>
        <dbReference type="Proteomes" id="UP000076154"/>
    </source>
</evidence>
<organism evidence="1 2">
    <name type="scientific">Hypsizygus marmoreus</name>
    <name type="common">White beech mushroom</name>
    <name type="synonym">Agaricus marmoreus</name>
    <dbReference type="NCBI Taxonomy" id="39966"/>
    <lineage>
        <taxon>Eukaryota</taxon>
        <taxon>Fungi</taxon>
        <taxon>Dikarya</taxon>
        <taxon>Basidiomycota</taxon>
        <taxon>Agaricomycotina</taxon>
        <taxon>Agaricomycetes</taxon>
        <taxon>Agaricomycetidae</taxon>
        <taxon>Agaricales</taxon>
        <taxon>Tricholomatineae</taxon>
        <taxon>Lyophyllaceae</taxon>
        <taxon>Hypsizygus</taxon>
    </lineage>
</organism>
<evidence type="ECO:0000313" key="1">
    <source>
        <dbReference type="EMBL" id="RDB28158.1"/>
    </source>
</evidence>
<dbReference type="InParanoid" id="A0A369K2H6"/>
<dbReference type="Proteomes" id="UP000076154">
    <property type="component" value="Unassembled WGS sequence"/>
</dbReference>
<gene>
    <name evidence="1" type="ORF">Hypma_001332</name>
</gene>
<dbReference type="AlphaFoldDB" id="A0A369K2H6"/>
<comment type="caution">
    <text evidence="1">The sequence shown here is derived from an EMBL/GenBank/DDBJ whole genome shotgun (WGS) entry which is preliminary data.</text>
</comment>
<accession>A0A369K2H6</accession>
<protein>
    <submittedName>
        <fullName evidence="1">Uncharacterized protein</fullName>
    </submittedName>
</protein>
<dbReference type="EMBL" id="LUEZ02000012">
    <property type="protein sequence ID" value="RDB28158.1"/>
    <property type="molecule type" value="Genomic_DNA"/>
</dbReference>
<proteinExistence type="predicted"/>